<evidence type="ECO:0000256" key="1">
    <source>
        <dbReference type="SAM" id="MobiDB-lite"/>
    </source>
</evidence>
<dbReference type="InterPro" id="IPR038607">
    <property type="entry name" value="PhoD-like_sf"/>
</dbReference>
<sequence length="2438" mass="270131">MDTVLVAAEELYLLNQRFTLARVQRVYEMYRRYVNPHVTDGGYALTLDEVLFVLEIPSDDDEVEVRAFFERMMERSTTEARDAMDMLEFLVAFTLLSRGTLRAKAHFLFVLFDFDVEDEIDQEELSLLMTLATSGLHKLGLVEELPTFDAITQMSADGFARHGVAAGAKMNFNQFLDWATFHADPQSLLQRFTCALRLHHLVHGLSRLAHRQVDPYYRYQLALQTPSPPLDAVRVLCGPIVGQVSDTTIDVLYEFSTAATVTFYAFEDKAVVDPHCPPTDTASRRLRLAESHVLTVAEHEPVLVAFTALTPGATYLIGLTGVATGDANTRTARVATQPPTVTTLRITVLNHLGPTLLPSHDALSMATASELSAATTSPRLMLHWHFGTFSPEMILHALDLLDLQNLASVQSTTDAIQCHCRQVWAPLDDVASTASNLVLTGWKDALYGGFDDSHMSQLKTLPQASRTWLETCVQAMWTRYVTALYPPTTESSNDELALYRRGPIALIYVPPTLTSTDTLQHLLRATTSSVCVVLTTSPLFPLEEAPQHPASTSRHLGALSSWLLQGSSRRLVLLAPTHGAGATSTVHVKGTSYSFQQLLCGALRQRRPLGQLMDGYPAYDVNKYTVEHTSSHWETHFGQLEVQVDATVDVAAHCIATARWAISPRIVVGPVVGLVTARSAQLLIELDADAVVLGEAIDIVTQARYVCRERLYRAEPAVLTFDHLQPQRRYRVTLQGLRCASPIYVQTPHERAPSLHVTWVGGDDAFENRAFQPVDSFWPDYRESMTLWPTTDITVLLHRTSLSLASICAAMAHWRGAPTTAESVVKQLFRATFVTQWNAQDNAAVLAHGSHCFLGTGYDWSAVNEPISRDVVVWARQVAFAYQRHGLWPTLDPLRRYGYHCQDGIGFLHLDVLEHCLANADIYLQNTPEFLSPTQWQLVECVLTQVVGLCCTVISCSSPIVWHQHRHEVPSSRYLGLEWVLYPTEQQRLLTLAFAWKAAVPGRDLIFVCAGPQSATTTLVHAGVSVTQVVVGPVACVVEDLPTLPNTTGALCDGTVAFTHVFGASPEYASTILTPHATQARWRLHRHQLAQPNAKILVGPVLGKLTPTSIRILIEVDRDVEACVCVCTTPLATDRITATCALRAYTPLAFSLVELTPATEYIVTFEGIAPASVVTRFTTPATTPYAFSMLAVHDTNWQTVLTRSAASTAMLSTSSWADILRSRSINATEAAATAHTNGDILGVDGATNLWQRADVDHTSAPLRKPIVLVHNGGHVNLRAAFSDAELATIVMRLVAMDEAHWASVLPELQHAMQEAYRVQWNIPPFRDALRNCSNVMLFDEMDLYFRLSVIEGRLDETLDAAKAARVLQLLRDTAYNVWLLYANQLATDVNPPESLTATRTSMFASYGQCTLVVLNQHATPKEATAAAPVPKSSDIDLSKVTQTNNLLPPGAWLTLDDALLYAKQGCKVLLVVLAFDALEVALNPLYLVGVNRLFEKLFEWKNQAPGADRELHLVTLGPALTTYLVTDQRSQGVCGLQQLASISTPTRASSTPLYPPSGAITKRFLYAKQGNDAADATQSFVSFAYFSDLDRVQCHMQPVVEPYNIPCKALLGPVLGRLRVVQDRETDKYSVTAMLLLEVNAARAITCIVLDILSGDEQRVTQELQAYTPSVFLLATLDVDRRYTYRFEGLDDETRCGTFHTPSEHTSVLNMVAVSSNLIQFRDPAVVNSWDLLLQRLRVPWHGLDVLLHVGGQVPLQEAAAECTHWLQDECDRRPMDTLAQVVATLRPRLRRRFQQEYWAAWNVPHFRHVLACISNWMVRGQADVATTYGRSPDLLLKEDMSLRTLEILSYIHEIAMDVWRAYQGALGWGPDASDADEPQGSIAESHVTTPDLPLYYALRLEHIGVFVFDLRSTRVGDVISCNGRLSTPLPPTARPTISEAQWLAFETLLRKKSVRALILVMEFPLLLTTPKSAPLTAARPLLYNALDLQAHWVACPSQLGQLLSLLFKWKEKIDGRDVAVLSGNMGFGLETTIKDKTSTFELHNYTTGPITSTVQPFPFTDRGTFEKRFEFEQRFVSPLPNYVLLEVAIESHVVDAAVTLTYASLIGDVLDSANARVLHAPTRLRRRPPWWRRYCLQDERAFWTTIVVNSVESQSILATYLADDKAYLNATKRWYTKYNFVDTTRLADLQSSSTSPETLLASLHDVAKDMWATFPPAIKATVAVLSDVFVVDLALEQLQLDLSGPIDVERFRAICTGLAKGACALKAAATLAAEDAAIAYEADRLAKLEQQRTSAAATEKAAADAAADAVAMAALQKANLLEYAQEMNKREKDRLEKEAADKATAKAAKRAAREAEKLHHHDDDVALHKEKKALAALKGRLETHYASLGQTPEYEAMEIECGRRTREVHLLQQRRDESKARDAKTKTKPTAETKGST</sequence>
<dbReference type="STRING" id="1156394.T0SAS9"/>
<accession>T0SAS9</accession>
<evidence type="ECO:0000313" key="2">
    <source>
        <dbReference type="EMBL" id="EQC42443.1"/>
    </source>
</evidence>
<feature type="compositionally biased region" description="Basic and acidic residues" evidence="1">
    <location>
        <begin position="2352"/>
        <end position="2363"/>
    </location>
</feature>
<dbReference type="VEuPathDB" id="FungiDB:SDRG_00178"/>
<dbReference type="EMBL" id="JH767132">
    <property type="protein sequence ID" value="EQC42443.1"/>
    <property type="molecule type" value="Genomic_DNA"/>
</dbReference>
<name>T0SAS9_SAPDV</name>
<dbReference type="PANTHER" id="PTHR37031">
    <property type="entry name" value="METALLOPHOSPHATASE BINDING DOMAIN PROTEIN"/>
    <property type="match status" value="1"/>
</dbReference>
<dbReference type="OMA" id="ELMEMWH"/>
<dbReference type="InterPro" id="IPR011992">
    <property type="entry name" value="EF-hand-dom_pair"/>
</dbReference>
<feature type="compositionally biased region" description="Basic and acidic residues" evidence="1">
    <location>
        <begin position="2412"/>
        <end position="2432"/>
    </location>
</feature>
<dbReference type="Gene3D" id="3.60.21.70">
    <property type="entry name" value="PhoD-like phosphatase"/>
    <property type="match status" value="1"/>
</dbReference>
<dbReference type="GeneID" id="19940905"/>
<dbReference type="RefSeq" id="XP_008603866.1">
    <property type="nucleotide sequence ID" value="XM_008605644.1"/>
</dbReference>
<dbReference type="SUPFAM" id="SSF47473">
    <property type="entry name" value="EF-hand"/>
    <property type="match status" value="1"/>
</dbReference>
<protein>
    <submittedName>
        <fullName evidence="2">Uncharacterized protein</fullName>
    </submittedName>
</protein>
<dbReference type="OrthoDB" id="2419400at2759"/>
<reference evidence="2 3" key="1">
    <citation type="submission" date="2012-04" db="EMBL/GenBank/DDBJ databases">
        <title>The Genome Sequence of Saprolegnia declina VS20.</title>
        <authorList>
            <consortium name="The Broad Institute Genome Sequencing Platform"/>
            <person name="Russ C."/>
            <person name="Nusbaum C."/>
            <person name="Tyler B."/>
            <person name="van West P."/>
            <person name="Dieguez-Uribeondo J."/>
            <person name="de Bruijn I."/>
            <person name="Tripathy S."/>
            <person name="Jiang R."/>
            <person name="Young S.K."/>
            <person name="Zeng Q."/>
            <person name="Gargeya S."/>
            <person name="Fitzgerald M."/>
            <person name="Haas B."/>
            <person name="Abouelleil A."/>
            <person name="Alvarado L."/>
            <person name="Arachchi H.M."/>
            <person name="Berlin A."/>
            <person name="Chapman S.B."/>
            <person name="Goldberg J."/>
            <person name="Griggs A."/>
            <person name="Gujja S."/>
            <person name="Hansen M."/>
            <person name="Howarth C."/>
            <person name="Imamovic A."/>
            <person name="Larimer J."/>
            <person name="McCowen C."/>
            <person name="Montmayeur A."/>
            <person name="Murphy C."/>
            <person name="Neiman D."/>
            <person name="Pearson M."/>
            <person name="Priest M."/>
            <person name="Roberts A."/>
            <person name="Saif S."/>
            <person name="Shea T."/>
            <person name="Sisk P."/>
            <person name="Sykes S."/>
            <person name="Wortman J."/>
            <person name="Nusbaum C."/>
            <person name="Birren B."/>
        </authorList>
    </citation>
    <scope>NUCLEOTIDE SEQUENCE [LARGE SCALE GENOMIC DNA]</scope>
    <source>
        <strain evidence="2 3">VS20</strain>
    </source>
</reference>
<dbReference type="InParanoid" id="T0SAS9"/>
<proteinExistence type="predicted"/>
<feature type="compositionally biased region" description="Basic and acidic residues" evidence="1">
    <location>
        <begin position="2333"/>
        <end position="2345"/>
    </location>
</feature>
<feature type="region of interest" description="Disordered" evidence="1">
    <location>
        <begin position="2333"/>
        <end position="2363"/>
    </location>
</feature>
<feature type="region of interest" description="Disordered" evidence="1">
    <location>
        <begin position="2412"/>
        <end position="2438"/>
    </location>
</feature>
<dbReference type="eggNOG" id="ENOG502S38S">
    <property type="taxonomic scope" value="Eukaryota"/>
</dbReference>
<organism evidence="2 3">
    <name type="scientific">Saprolegnia diclina (strain VS20)</name>
    <dbReference type="NCBI Taxonomy" id="1156394"/>
    <lineage>
        <taxon>Eukaryota</taxon>
        <taxon>Sar</taxon>
        <taxon>Stramenopiles</taxon>
        <taxon>Oomycota</taxon>
        <taxon>Saprolegniomycetes</taxon>
        <taxon>Saprolegniales</taxon>
        <taxon>Saprolegniaceae</taxon>
        <taxon>Saprolegnia</taxon>
    </lineage>
</organism>
<dbReference type="PANTHER" id="PTHR37031:SF2">
    <property type="entry name" value="PHOD-LIKE PHOSPHATASE METALLOPHOSPHATASE DOMAIN-CONTAINING PROTEIN"/>
    <property type="match status" value="1"/>
</dbReference>
<gene>
    <name evidence="2" type="ORF">SDRG_00178</name>
</gene>
<dbReference type="Gene3D" id="1.10.238.10">
    <property type="entry name" value="EF-hand"/>
    <property type="match status" value="1"/>
</dbReference>
<keyword evidence="3" id="KW-1185">Reference proteome</keyword>
<evidence type="ECO:0000313" key="3">
    <source>
        <dbReference type="Proteomes" id="UP000030762"/>
    </source>
</evidence>
<dbReference type="Proteomes" id="UP000030762">
    <property type="component" value="Unassembled WGS sequence"/>
</dbReference>